<comment type="similarity">
    <text evidence="1">Belongs to the inositol polyphosphate 5-phosphatase family.</text>
</comment>
<name>A0A2K2D5R2_BRADI</name>
<feature type="region of interest" description="Disordered" evidence="3">
    <location>
        <begin position="191"/>
        <end position="249"/>
    </location>
</feature>
<evidence type="ECO:0000313" key="6">
    <source>
        <dbReference type="EnsemblPlants" id="PNT69623"/>
    </source>
</evidence>
<dbReference type="Pfam" id="PF22669">
    <property type="entry name" value="Exo_endo_phos2"/>
    <property type="match status" value="2"/>
</dbReference>
<dbReference type="GO" id="GO:0046856">
    <property type="term" value="P:phosphatidylinositol dephosphorylation"/>
    <property type="evidence" value="ECO:0000318"/>
    <property type="project" value="GO_Central"/>
</dbReference>
<dbReference type="SMART" id="SM00128">
    <property type="entry name" value="IPPc"/>
    <property type="match status" value="1"/>
</dbReference>
<dbReference type="SUPFAM" id="SSF56219">
    <property type="entry name" value="DNase I-like"/>
    <property type="match status" value="1"/>
</dbReference>
<dbReference type="RefSeq" id="XP_003570631.1">
    <property type="nucleotide sequence ID" value="XM_003570583.4"/>
</dbReference>
<dbReference type="Gramene" id="PNT69623">
    <property type="protein sequence ID" value="PNT69623"/>
    <property type="gene ID" value="BRADI_3g59040v3"/>
</dbReference>
<dbReference type="STRING" id="15368.A0A2K2D5R2"/>
<dbReference type="GO" id="GO:0004439">
    <property type="term" value="F:phosphatidylinositol-4,5-bisphosphate 5-phosphatase activity"/>
    <property type="evidence" value="ECO:0000318"/>
    <property type="project" value="GO_Central"/>
</dbReference>
<dbReference type="ExpressionAtlas" id="A0A2K2D5R2">
    <property type="expression patterns" value="baseline"/>
</dbReference>
<dbReference type="InterPro" id="IPR045849">
    <property type="entry name" value="IP5P_plant"/>
</dbReference>
<reference evidence="5 6" key="1">
    <citation type="journal article" date="2010" name="Nature">
        <title>Genome sequencing and analysis of the model grass Brachypodium distachyon.</title>
        <authorList>
            <consortium name="International Brachypodium Initiative"/>
        </authorList>
    </citation>
    <scope>NUCLEOTIDE SEQUENCE [LARGE SCALE GENOMIC DNA]</scope>
    <source>
        <strain evidence="5">Bd21</strain>
        <strain evidence="6">cv. Bd21</strain>
    </source>
</reference>
<feature type="domain" description="Inositol polyphosphate-related phosphatase" evidence="4">
    <location>
        <begin position="292"/>
        <end position="572"/>
    </location>
</feature>
<reference evidence="6" key="3">
    <citation type="submission" date="2018-08" db="UniProtKB">
        <authorList>
            <consortium name="EnsemblPlants"/>
        </authorList>
    </citation>
    <scope>IDENTIFICATION</scope>
    <source>
        <strain evidence="6">cv. Bd21</strain>
    </source>
</reference>
<evidence type="ECO:0000256" key="2">
    <source>
        <dbReference type="ARBA" id="ARBA00022801"/>
    </source>
</evidence>
<gene>
    <name evidence="6" type="primary">LOC100826765</name>
    <name evidence="5" type="ORF">BRADI_3g59040v3</name>
</gene>
<dbReference type="FunFam" id="3.60.10.10:FF:000017">
    <property type="entry name" value="Type I inositol polyphosphate 5-phosphatase 5"/>
    <property type="match status" value="1"/>
</dbReference>
<dbReference type="Gene3D" id="3.60.10.10">
    <property type="entry name" value="Endonuclease/exonuclease/phosphatase"/>
    <property type="match status" value="2"/>
</dbReference>
<reference evidence="5" key="2">
    <citation type="submission" date="2017-06" db="EMBL/GenBank/DDBJ databases">
        <title>WGS assembly of Brachypodium distachyon.</title>
        <authorList>
            <consortium name="The International Brachypodium Initiative"/>
            <person name="Lucas S."/>
            <person name="Harmon-Smith M."/>
            <person name="Lail K."/>
            <person name="Tice H."/>
            <person name="Grimwood J."/>
            <person name="Bruce D."/>
            <person name="Barry K."/>
            <person name="Shu S."/>
            <person name="Lindquist E."/>
            <person name="Wang M."/>
            <person name="Pitluck S."/>
            <person name="Vogel J.P."/>
            <person name="Garvin D.F."/>
            <person name="Mockler T.C."/>
            <person name="Schmutz J."/>
            <person name="Rokhsar D."/>
            <person name="Bevan M.W."/>
        </authorList>
    </citation>
    <scope>NUCLEOTIDE SEQUENCE</scope>
    <source>
        <strain evidence="5">Bd21</strain>
    </source>
</reference>
<accession>A0A2K2D5R2</accession>
<dbReference type="GO" id="GO:0004445">
    <property type="term" value="F:inositol-polyphosphate 5-phosphatase activity"/>
    <property type="evidence" value="ECO:0007669"/>
    <property type="project" value="InterPro"/>
</dbReference>
<evidence type="ECO:0000313" key="5">
    <source>
        <dbReference type="EMBL" id="PNT69623.1"/>
    </source>
</evidence>
<organism evidence="5">
    <name type="scientific">Brachypodium distachyon</name>
    <name type="common">Purple false brome</name>
    <name type="synonym">Trachynia distachya</name>
    <dbReference type="NCBI Taxonomy" id="15368"/>
    <lineage>
        <taxon>Eukaryota</taxon>
        <taxon>Viridiplantae</taxon>
        <taxon>Streptophyta</taxon>
        <taxon>Embryophyta</taxon>
        <taxon>Tracheophyta</taxon>
        <taxon>Spermatophyta</taxon>
        <taxon>Magnoliopsida</taxon>
        <taxon>Liliopsida</taxon>
        <taxon>Poales</taxon>
        <taxon>Poaceae</taxon>
        <taxon>BOP clade</taxon>
        <taxon>Pooideae</taxon>
        <taxon>Stipodae</taxon>
        <taxon>Brachypodieae</taxon>
        <taxon>Brachypodium</taxon>
    </lineage>
</organism>
<dbReference type="EnsemblPlants" id="PNT69623">
    <property type="protein sequence ID" value="PNT69623"/>
    <property type="gene ID" value="BRADI_3g59040v3"/>
</dbReference>
<dbReference type="GO" id="GO:0034485">
    <property type="term" value="F:phosphatidylinositol-3,4,5-trisphosphate 5-phosphatase activity"/>
    <property type="evidence" value="ECO:0000318"/>
    <property type="project" value="GO_Central"/>
</dbReference>
<dbReference type="FunFam" id="3.60.10.10:FF:000028">
    <property type="entry name" value="Type IV inositol polyphosphate 5-phosphatase 7"/>
    <property type="match status" value="1"/>
</dbReference>
<evidence type="ECO:0000256" key="3">
    <source>
        <dbReference type="SAM" id="MobiDB-lite"/>
    </source>
</evidence>
<dbReference type="AlphaFoldDB" id="A0A2K2D5R2"/>
<feature type="compositionally biased region" description="Low complexity" evidence="3">
    <location>
        <begin position="191"/>
        <end position="203"/>
    </location>
</feature>
<dbReference type="PANTHER" id="PTHR45666:SF3">
    <property type="entry name" value="TYPE I INOSITOL POLYPHOSPHATE 5-PHOSPHATASE 5"/>
    <property type="match status" value="1"/>
</dbReference>
<protein>
    <recommendedName>
        <fullName evidence="4">Inositol polyphosphate-related phosphatase domain-containing protein</fullName>
    </recommendedName>
</protein>
<dbReference type="KEGG" id="bdi:100826765"/>
<evidence type="ECO:0000313" key="7">
    <source>
        <dbReference type="Proteomes" id="UP000008810"/>
    </source>
</evidence>
<feature type="region of interest" description="Disordered" evidence="3">
    <location>
        <begin position="1"/>
        <end position="25"/>
    </location>
</feature>
<dbReference type="EMBL" id="CM000882">
    <property type="protein sequence ID" value="PNT69623.1"/>
    <property type="molecule type" value="Genomic_DNA"/>
</dbReference>
<evidence type="ECO:0000256" key="1">
    <source>
        <dbReference type="ARBA" id="ARBA00010768"/>
    </source>
</evidence>
<evidence type="ECO:0000259" key="4">
    <source>
        <dbReference type="SMART" id="SM00128"/>
    </source>
</evidence>
<dbReference type="InterPro" id="IPR000300">
    <property type="entry name" value="IPPc"/>
</dbReference>
<feature type="compositionally biased region" description="Low complexity" evidence="3">
    <location>
        <begin position="212"/>
        <end position="230"/>
    </location>
</feature>
<sequence>MSTHNHGNVPRDIPKPASADELVRNGRKKKSFMSNIFRKKGRSGTGSSEKKLLSRRDIVFDFEDKCGERSTDAAADEFLDASPTVRKSFSDRHCTTRIESLTLSCLDSANRQNVDTREYRVFVGTWNVAGKPPNSSLDIDDFLQIEGLPDIYVLGFQEIVPLNAGNVLVVEDNEPAAKWLALIYQALNKPQQQQQQQQQQQDQPSSGDELSPTESSIAAAAAASTSTSTTHHLRQNTRDRDPSIPKSSSGGSLLFFHKPSLKALSKNYRVNSALVKTCTCMADPSVMQRRARDMRDFICRIEASDDLDAATTTIAPEGDPMTTTRAGAGSGNGMNYCLIASKQMVGIFLSVWVRRELVQNVGHLRVDSVGRGIMGRLGNKGCIAMSMTLHQTSVCFVCSHLASGEKEGDEVRRNADVAEILKSTQFPKICKVPGQRIPEKIIDHDRIIWLGDLNYRIALSYDETRALMEENDWDTLLENDQLMIERQAGRVFKGWKEGKIYFAPTYKYKQNTDSYAGETTKSKKNRRTPAWCDRILWHGQGIEQLQYIRGESRFSDHRPVCSVFIVEADVDNGSRIRKGYSTLDSRIHCESPSPIPQRHSFYDF</sequence>
<keyword evidence="7" id="KW-1185">Reference proteome</keyword>
<dbReference type="InterPro" id="IPR036691">
    <property type="entry name" value="Endo/exonu/phosph_ase_sf"/>
</dbReference>
<dbReference type="GeneID" id="100826765"/>
<dbReference type="PANTHER" id="PTHR45666">
    <property type="entry name" value="TYPE IV INOSITOL POLYPHOSPHATE 5-PHOSPHATASE 9"/>
    <property type="match status" value="1"/>
</dbReference>
<dbReference type="OrthoDB" id="62798at2759"/>
<dbReference type="Proteomes" id="UP000008810">
    <property type="component" value="Chromosome 3"/>
</dbReference>
<keyword evidence="2" id="KW-0378">Hydrolase</keyword>
<proteinExistence type="inferred from homology"/>